<accession>A0A645J8H7</accession>
<dbReference type="EMBL" id="VSSQ01125416">
    <property type="protein sequence ID" value="MPN55793.1"/>
    <property type="molecule type" value="Genomic_DNA"/>
</dbReference>
<organism evidence="1">
    <name type="scientific">bioreactor metagenome</name>
    <dbReference type="NCBI Taxonomy" id="1076179"/>
    <lineage>
        <taxon>unclassified sequences</taxon>
        <taxon>metagenomes</taxon>
        <taxon>ecological metagenomes</taxon>
    </lineage>
</organism>
<protein>
    <submittedName>
        <fullName evidence="1">Uncharacterized protein</fullName>
    </submittedName>
</protein>
<reference evidence="1" key="1">
    <citation type="submission" date="2019-08" db="EMBL/GenBank/DDBJ databases">
        <authorList>
            <person name="Kucharzyk K."/>
            <person name="Murdoch R.W."/>
            <person name="Higgins S."/>
            <person name="Loffler F."/>
        </authorList>
    </citation>
    <scope>NUCLEOTIDE SEQUENCE</scope>
</reference>
<sequence length="72" mass="8364">MGRAVDHDFRLIFLNSVYDNLRISVCRVIFQKRIFDEIYRISSVLIAFFRKIPDVVSNKDSAYLCVVADFSG</sequence>
<name>A0A645J8H7_9ZZZZ</name>
<proteinExistence type="predicted"/>
<comment type="caution">
    <text evidence="1">The sequence shown here is derived from an EMBL/GenBank/DDBJ whole genome shotgun (WGS) entry which is preliminary data.</text>
</comment>
<gene>
    <name evidence="1" type="ORF">SDC9_203477</name>
</gene>
<evidence type="ECO:0000313" key="1">
    <source>
        <dbReference type="EMBL" id="MPN55793.1"/>
    </source>
</evidence>
<dbReference type="AlphaFoldDB" id="A0A645J8H7"/>